<dbReference type="PANTHER" id="PTHR42718">
    <property type="entry name" value="MAJOR FACILITATOR SUPERFAMILY MULTIDRUG TRANSPORTER MFSC"/>
    <property type="match status" value="1"/>
</dbReference>
<accession>A0A9X2D9D0</accession>
<feature type="transmembrane region" description="Helical" evidence="8">
    <location>
        <begin position="368"/>
        <end position="390"/>
    </location>
</feature>
<reference evidence="10" key="1">
    <citation type="submission" date="2022-05" db="EMBL/GenBank/DDBJ databases">
        <authorList>
            <person name="Tuo L."/>
        </authorList>
    </citation>
    <scope>NUCLEOTIDE SEQUENCE</scope>
    <source>
        <strain evidence="10">BSK12Z-4</strain>
    </source>
</reference>
<feature type="domain" description="Major facilitator superfamily (MFS) profile" evidence="9">
    <location>
        <begin position="22"/>
        <end position="481"/>
    </location>
</feature>
<dbReference type="PROSITE" id="PS50850">
    <property type="entry name" value="MFS"/>
    <property type="match status" value="1"/>
</dbReference>
<dbReference type="GO" id="GO:0022857">
    <property type="term" value="F:transmembrane transporter activity"/>
    <property type="evidence" value="ECO:0007669"/>
    <property type="project" value="InterPro"/>
</dbReference>
<keyword evidence="6 8" id="KW-0472">Membrane</keyword>
<sequence length="506" mass="51836">MTQAPEAAPPAAAPGADRRWLILAVLGLAQLVVVLDATIVNIALPDAQTDLGFDDAARQWIVTGYSLAFGSLLLLGGRLTGILGRRNTLMIGAIGFALASAVGGAAPSFEVLVAARVAQGVFGALLAPSVLSLMTVTFAGSKDRDKAFAVFGSIAGGGGGIGLLLGGALTSWVSWRWCMYVNLVMVAIVVIGALVFIPKQPRDPGGNHLDLRGAVLSVLGVFALVLGFAQSETDGWASVTSWGPLAAGVVLLALFVWAENRSEHPLLPMRVLLDRTRAASYLTVLLAAVSMFGVFLFLTYYLQSTLGCSAIRSGVAFLPMIGSILVTAPVIGSVLRPRVGPRPLVPTGAVIAAIGMLWLSRIGVDTSYATHVLPGLILFGVGMGFVFSNAMSSATDNVRREDAGVASAVVNTSQQVGGSIGTSLLSSVAASAATAYAADHGGAADVAAAAAVHSYGVAFLFSAGFFLVAAVIAAVLYPSGRPAGDRTPDEVGPHGGKHERVPEHVA</sequence>
<dbReference type="InterPro" id="IPR036259">
    <property type="entry name" value="MFS_trans_sf"/>
</dbReference>
<evidence type="ECO:0000256" key="7">
    <source>
        <dbReference type="SAM" id="MobiDB-lite"/>
    </source>
</evidence>
<protein>
    <submittedName>
        <fullName evidence="10">MFS transporter</fullName>
    </submittedName>
</protein>
<feature type="transmembrane region" description="Helical" evidence="8">
    <location>
        <begin position="209"/>
        <end position="229"/>
    </location>
</feature>
<dbReference type="Pfam" id="PF07690">
    <property type="entry name" value="MFS_1"/>
    <property type="match status" value="1"/>
</dbReference>
<name>A0A9X2D9D0_9ACTN</name>
<keyword evidence="2" id="KW-0813">Transport</keyword>
<feature type="transmembrane region" description="Helical" evidence="8">
    <location>
        <begin position="314"/>
        <end position="332"/>
    </location>
</feature>
<dbReference type="NCBIfam" id="TIGR00711">
    <property type="entry name" value="efflux_EmrB"/>
    <property type="match status" value="1"/>
</dbReference>
<evidence type="ECO:0000256" key="8">
    <source>
        <dbReference type="SAM" id="Phobius"/>
    </source>
</evidence>
<evidence type="ECO:0000256" key="2">
    <source>
        <dbReference type="ARBA" id="ARBA00022448"/>
    </source>
</evidence>
<dbReference type="EMBL" id="JAMOIL010000022">
    <property type="protein sequence ID" value="MCM0621693.1"/>
    <property type="molecule type" value="Genomic_DNA"/>
</dbReference>
<dbReference type="InterPro" id="IPR004638">
    <property type="entry name" value="EmrB-like"/>
</dbReference>
<keyword evidence="11" id="KW-1185">Reference proteome</keyword>
<evidence type="ECO:0000259" key="9">
    <source>
        <dbReference type="PROSITE" id="PS50850"/>
    </source>
</evidence>
<dbReference type="AlphaFoldDB" id="A0A9X2D9D0"/>
<feature type="transmembrane region" description="Helical" evidence="8">
    <location>
        <begin position="56"/>
        <end position="76"/>
    </location>
</feature>
<feature type="transmembrane region" description="Helical" evidence="8">
    <location>
        <begin position="20"/>
        <end position="44"/>
    </location>
</feature>
<keyword evidence="5 8" id="KW-1133">Transmembrane helix</keyword>
<proteinExistence type="predicted"/>
<keyword evidence="4 8" id="KW-0812">Transmembrane</keyword>
<dbReference type="Gene3D" id="1.20.1250.20">
    <property type="entry name" value="MFS general substrate transporter like domains"/>
    <property type="match status" value="1"/>
</dbReference>
<dbReference type="InterPro" id="IPR020846">
    <property type="entry name" value="MFS_dom"/>
</dbReference>
<evidence type="ECO:0000313" key="11">
    <source>
        <dbReference type="Proteomes" id="UP001139485"/>
    </source>
</evidence>
<dbReference type="Gene3D" id="1.20.1720.10">
    <property type="entry name" value="Multidrug resistance protein D"/>
    <property type="match status" value="1"/>
</dbReference>
<evidence type="ECO:0000256" key="4">
    <source>
        <dbReference type="ARBA" id="ARBA00022692"/>
    </source>
</evidence>
<dbReference type="GO" id="GO:0005886">
    <property type="term" value="C:plasma membrane"/>
    <property type="evidence" value="ECO:0007669"/>
    <property type="project" value="UniProtKB-SubCell"/>
</dbReference>
<dbReference type="InterPro" id="IPR011701">
    <property type="entry name" value="MFS"/>
</dbReference>
<feature type="transmembrane region" description="Helical" evidence="8">
    <location>
        <begin position="344"/>
        <end position="362"/>
    </location>
</feature>
<dbReference type="Proteomes" id="UP001139485">
    <property type="component" value="Unassembled WGS sequence"/>
</dbReference>
<dbReference type="CDD" id="cd17321">
    <property type="entry name" value="MFS_MMR_MDR_like"/>
    <property type="match status" value="1"/>
</dbReference>
<organism evidence="10 11">
    <name type="scientific">Nocardioides bruguierae</name>
    <dbReference type="NCBI Taxonomy" id="2945102"/>
    <lineage>
        <taxon>Bacteria</taxon>
        <taxon>Bacillati</taxon>
        <taxon>Actinomycetota</taxon>
        <taxon>Actinomycetes</taxon>
        <taxon>Propionibacteriales</taxon>
        <taxon>Nocardioidaceae</taxon>
        <taxon>Nocardioides</taxon>
    </lineage>
</organism>
<comment type="caution">
    <text evidence="10">The sequence shown here is derived from an EMBL/GenBank/DDBJ whole genome shotgun (WGS) entry which is preliminary data.</text>
</comment>
<comment type="subcellular location">
    <subcellularLocation>
        <location evidence="1">Cell membrane</location>
        <topology evidence="1">Multi-pass membrane protein</topology>
    </subcellularLocation>
</comment>
<feature type="transmembrane region" description="Helical" evidence="8">
    <location>
        <begin position="457"/>
        <end position="477"/>
    </location>
</feature>
<feature type="transmembrane region" description="Helical" evidence="8">
    <location>
        <begin position="147"/>
        <end position="173"/>
    </location>
</feature>
<feature type="transmembrane region" description="Helical" evidence="8">
    <location>
        <begin position="88"/>
        <end position="109"/>
    </location>
</feature>
<feature type="region of interest" description="Disordered" evidence="7">
    <location>
        <begin position="483"/>
        <end position="506"/>
    </location>
</feature>
<feature type="transmembrane region" description="Helical" evidence="8">
    <location>
        <begin position="235"/>
        <end position="258"/>
    </location>
</feature>
<feature type="transmembrane region" description="Helical" evidence="8">
    <location>
        <begin position="179"/>
        <end position="197"/>
    </location>
</feature>
<evidence type="ECO:0000313" key="10">
    <source>
        <dbReference type="EMBL" id="MCM0621693.1"/>
    </source>
</evidence>
<evidence type="ECO:0000256" key="5">
    <source>
        <dbReference type="ARBA" id="ARBA00022989"/>
    </source>
</evidence>
<dbReference type="RefSeq" id="WP_250828052.1">
    <property type="nucleotide sequence ID" value="NZ_JAMOIL010000022.1"/>
</dbReference>
<feature type="transmembrane region" description="Helical" evidence="8">
    <location>
        <begin position="121"/>
        <end position="140"/>
    </location>
</feature>
<keyword evidence="3" id="KW-1003">Cell membrane</keyword>
<evidence type="ECO:0000256" key="6">
    <source>
        <dbReference type="ARBA" id="ARBA00023136"/>
    </source>
</evidence>
<dbReference type="PANTHER" id="PTHR42718:SF46">
    <property type="entry name" value="BLR6921 PROTEIN"/>
    <property type="match status" value="1"/>
</dbReference>
<gene>
    <name evidence="10" type="ORF">M8330_15490</name>
</gene>
<feature type="transmembrane region" description="Helical" evidence="8">
    <location>
        <begin position="279"/>
        <end position="302"/>
    </location>
</feature>
<evidence type="ECO:0000256" key="1">
    <source>
        <dbReference type="ARBA" id="ARBA00004651"/>
    </source>
</evidence>
<dbReference type="SUPFAM" id="SSF103473">
    <property type="entry name" value="MFS general substrate transporter"/>
    <property type="match status" value="1"/>
</dbReference>
<evidence type="ECO:0000256" key="3">
    <source>
        <dbReference type="ARBA" id="ARBA00022475"/>
    </source>
</evidence>